<feature type="transmembrane region" description="Helical" evidence="7">
    <location>
        <begin position="250"/>
        <end position="267"/>
    </location>
</feature>
<organism evidence="8 9">
    <name type="scientific">Kutzneria buriramensis</name>
    <dbReference type="NCBI Taxonomy" id="1045776"/>
    <lineage>
        <taxon>Bacteria</taxon>
        <taxon>Bacillati</taxon>
        <taxon>Actinomycetota</taxon>
        <taxon>Actinomycetes</taxon>
        <taxon>Pseudonocardiales</taxon>
        <taxon>Pseudonocardiaceae</taxon>
        <taxon>Kutzneria</taxon>
    </lineage>
</organism>
<evidence type="ECO:0000313" key="8">
    <source>
        <dbReference type="EMBL" id="REH52255.1"/>
    </source>
</evidence>
<dbReference type="SUPFAM" id="SSF103473">
    <property type="entry name" value="MFS general substrate transporter"/>
    <property type="match status" value="1"/>
</dbReference>
<comment type="subcellular location">
    <subcellularLocation>
        <location evidence="1">Endomembrane system</location>
        <topology evidence="1">Multi-pass membrane protein</topology>
    </subcellularLocation>
</comment>
<evidence type="ECO:0000313" key="9">
    <source>
        <dbReference type="Proteomes" id="UP000256269"/>
    </source>
</evidence>
<comment type="caution">
    <text evidence="8">The sequence shown here is derived from an EMBL/GenBank/DDBJ whole genome shotgun (WGS) entry which is preliminary data.</text>
</comment>
<keyword evidence="9" id="KW-1185">Reference proteome</keyword>
<accession>A0A3E0I249</accession>
<keyword evidence="3" id="KW-0813">Transport</keyword>
<dbReference type="Pfam" id="PF07690">
    <property type="entry name" value="MFS_1"/>
    <property type="match status" value="1"/>
</dbReference>
<dbReference type="GO" id="GO:0016020">
    <property type="term" value="C:membrane"/>
    <property type="evidence" value="ECO:0007669"/>
    <property type="project" value="TreeGrafter"/>
</dbReference>
<feature type="transmembrane region" description="Helical" evidence="7">
    <location>
        <begin position="119"/>
        <end position="138"/>
    </location>
</feature>
<dbReference type="InterPro" id="IPR011701">
    <property type="entry name" value="MFS"/>
</dbReference>
<feature type="transmembrane region" description="Helical" evidence="7">
    <location>
        <begin position="150"/>
        <end position="169"/>
    </location>
</feature>
<feature type="transmembrane region" description="Helical" evidence="7">
    <location>
        <begin position="215"/>
        <end position="238"/>
    </location>
</feature>
<protein>
    <submittedName>
        <fullName evidence="8">Fucose permease</fullName>
    </submittedName>
</protein>
<evidence type="ECO:0000256" key="6">
    <source>
        <dbReference type="ARBA" id="ARBA00023136"/>
    </source>
</evidence>
<feature type="transmembrane region" description="Helical" evidence="7">
    <location>
        <begin position="273"/>
        <end position="293"/>
    </location>
</feature>
<dbReference type="PANTHER" id="PTHR23514:SF3">
    <property type="entry name" value="BYPASS OF STOP CODON PROTEIN 6"/>
    <property type="match status" value="1"/>
</dbReference>
<evidence type="ECO:0000256" key="5">
    <source>
        <dbReference type="ARBA" id="ARBA00022989"/>
    </source>
</evidence>
<dbReference type="EMBL" id="QUNO01000003">
    <property type="protein sequence ID" value="REH52255.1"/>
    <property type="molecule type" value="Genomic_DNA"/>
</dbReference>
<feature type="transmembrane region" description="Helical" evidence="7">
    <location>
        <begin position="181"/>
        <end position="209"/>
    </location>
</feature>
<keyword evidence="6 7" id="KW-0472">Membrane</keyword>
<evidence type="ECO:0000256" key="4">
    <source>
        <dbReference type="ARBA" id="ARBA00022692"/>
    </source>
</evidence>
<dbReference type="RefSeq" id="WP_116174218.1">
    <property type="nucleotide sequence ID" value="NZ_CP144375.1"/>
</dbReference>
<proteinExistence type="inferred from homology"/>
<dbReference type="InterPro" id="IPR036259">
    <property type="entry name" value="MFS_trans_sf"/>
</dbReference>
<dbReference type="Proteomes" id="UP000256269">
    <property type="component" value="Unassembled WGS sequence"/>
</dbReference>
<dbReference type="PANTHER" id="PTHR23514">
    <property type="entry name" value="BYPASS OF STOP CODON PROTEIN 6"/>
    <property type="match status" value="1"/>
</dbReference>
<sequence>MLVLSCLAYLGVALPGATLGLLWPSMAADLREPVGALGFVLVAGVATNTLSSLVAGRLRTPPRVLLAAGMAAIGVALVLEALAPALWVIVIGSAIFSLGFGAVDAVLNAHAAGHFGPRDITWMHAAYGIGAALGPLLVTGLREGVGWRGAMVALACPVAVVAVIVATRWRDKEKPRPARGGRGLLVAVAFSAVESGIEAAAGVWGFLYLTSARGLPAVTAGVAVSAYWATMVVGRGVLGVLAGRLGPRRILAAAMASVPLGALLMSLPGQFPAVAGLMVVGLATAPVFPLLALVTADRAAVSAQVAASAIGGAGLPAGIGLVIGAAGAWTLGPSLLVLSLAMYGISRAWGPTRRTPRP</sequence>
<dbReference type="InterPro" id="IPR051788">
    <property type="entry name" value="MFS_Transporter"/>
</dbReference>
<feature type="transmembrane region" description="Helical" evidence="7">
    <location>
        <begin position="63"/>
        <end position="79"/>
    </location>
</feature>
<evidence type="ECO:0000256" key="1">
    <source>
        <dbReference type="ARBA" id="ARBA00004127"/>
    </source>
</evidence>
<dbReference type="GO" id="GO:0022857">
    <property type="term" value="F:transmembrane transporter activity"/>
    <property type="evidence" value="ECO:0007669"/>
    <property type="project" value="InterPro"/>
</dbReference>
<feature type="transmembrane region" description="Helical" evidence="7">
    <location>
        <begin position="331"/>
        <end position="350"/>
    </location>
</feature>
<keyword evidence="4 7" id="KW-0812">Transmembrane</keyword>
<feature type="transmembrane region" description="Helical" evidence="7">
    <location>
        <begin position="85"/>
        <end position="107"/>
    </location>
</feature>
<comment type="similarity">
    <text evidence="2">Belongs to the major facilitator superfamily.</text>
</comment>
<feature type="transmembrane region" description="Helical" evidence="7">
    <location>
        <begin position="37"/>
        <end position="56"/>
    </location>
</feature>
<feature type="transmembrane region" description="Helical" evidence="7">
    <location>
        <begin position="305"/>
        <end position="325"/>
    </location>
</feature>
<evidence type="ECO:0000256" key="3">
    <source>
        <dbReference type="ARBA" id="ARBA00022448"/>
    </source>
</evidence>
<dbReference type="OrthoDB" id="62126at2"/>
<evidence type="ECO:0000256" key="7">
    <source>
        <dbReference type="SAM" id="Phobius"/>
    </source>
</evidence>
<reference evidence="8 9" key="1">
    <citation type="submission" date="2018-08" db="EMBL/GenBank/DDBJ databases">
        <title>Genomic Encyclopedia of Archaeal and Bacterial Type Strains, Phase II (KMG-II): from individual species to whole genera.</title>
        <authorList>
            <person name="Goeker M."/>
        </authorList>
    </citation>
    <scope>NUCLEOTIDE SEQUENCE [LARGE SCALE GENOMIC DNA]</scope>
    <source>
        <strain evidence="8 9">DSM 45791</strain>
    </source>
</reference>
<name>A0A3E0I249_9PSEU</name>
<dbReference type="Gene3D" id="1.20.1250.20">
    <property type="entry name" value="MFS general substrate transporter like domains"/>
    <property type="match status" value="2"/>
</dbReference>
<gene>
    <name evidence="8" type="ORF">BCF44_103707</name>
</gene>
<keyword evidence="5 7" id="KW-1133">Transmembrane helix</keyword>
<dbReference type="AlphaFoldDB" id="A0A3E0I249"/>
<dbReference type="GO" id="GO:0012505">
    <property type="term" value="C:endomembrane system"/>
    <property type="evidence" value="ECO:0007669"/>
    <property type="project" value="UniProtKB-SubCell"/>
</dbReference>
<evidence type="ECO:0000256" key="2">
    <source>
        <dbReference type="ARBA" id="ARBA00008335"/>
    </source>
</evidence>